<name>A0A6B9FLI8_9HYPH</name>
<dbReference type="RefSeq" id="WP_010686665.1">
    <property type="nucleotide sequence ID" value="NZ_CP043538.1"/>
</dbReference>
<sequence>MAREDSPLASSLACPLAGRRILVVEDEYIIAVEVKRWLLAAGCEVLGPVPSVDQALDLVEDRRPDAAVLDVNLGDGCTAYPIADKLSELGVPYLLATGDVRVADTSVYRHRPRLEKPYLQSELVRALTSLVAPTTPAS</sequence>
<reference evidence="3 4" key="1">
    <citation type="journal article" date="2012" name="Genet. Mol. Biol.">
        <title>Analysis of 16S rRNA and mxaF genes revealing insights into Methylobacterium niche-specific plant association.</title>
        <authorList>
            <person name="Dourado M.N."/>
            <person name="Andreote F.D."/>
            <person name="Dini-Andreote F."/>
            <person name="Conti R."/>
            <person name="Araujo J.M."/>
            <person name="Araujo W.L."/>
        </authorList>
    </citation>
    <scope>NUCLEOTIDE SEQUENCE [LARGE SCALE GENOMIC DNA]</scope>
    <source>
        <strain evidence="3 4">SR1.6/6</strain>
    </source>
</reference>
<dbReference type="InterPro" id="IPR001789">
    <property type="entry name" value="Sig_transdc_resp-reg_receiver"/>
</dbReference>
<dbReference type="SMART" id="SM00448">
    <property type="entry name" value="REC"/>
    <property type="match status" value="1"/>
</dbReference>
<dbReference type="SUPFAM" id="SSF52172">
    <property type="entry name" value="CheY-like"/>
    <property type="match status" value="1"/>
</dbReference>
<feature type="modified residue" description="4-aspartylphosphate" evidence="1">
    <location>
        <position position="70"/>
    </location>
</feature>
<evidence type="ECO:0000256" key="1">
    <source>
        <dbReference type="PROSITE-ProRule" id="PRU00169"/>
    </source>
</evidence>
<dbReference type="KEGG" id="mmes:MMSR116_17075"/>
<organism evidence="3 4">
    <name type="scientific">Methylobacterium mesophilicum SR1.6/6</name>
    <dbReference type="NCBI Taxonomy" id="908290"/>
    <lineage>
        <taxon>Bacteria</taxon>
        <taxon>Pseudomonadati</taxon>
        <taxon>Pseudomonadota</taxon>
        <taxon>Alphaproteobacteria</taxon>
        <taxon>Hyphomicrobiales</taxon>
        <taxon>Methylobacteriaceae</taxon>
        <taxon>Methylobacterium</taxon>
    </lineage>
</organism>
<dbReference type="InterPro" id="IPR011006">
    <property type="entry name" value="CheY-like_superfamily"/>
</dbReference>
<dbReference type="GO" id="GO:0000160">
    <property type="term" value="P:phosphorelay signal transduction system"/>
    <property type="evidence" value="ECO:0007669"/>
    <property type="project" value="InterPro"/>
</dbReference>
<feature type="domain" description="Response regulatory" evidence="2">
    <location>
        <begin position="20"/>
        <end position="131"/>
    </location>
</feature>
<dbReference type="Proteomes" id="UP000012488">
    <property type="component" value="Chromosome"/>
</dbReference>
<proteinExistence type="predicted"/>
<accession>A0A6B9FLI8</accession>
<evidence type="ECO:0000259" key="2">
    <source>
        <dbReference type="PROSITE" id="PS50110"/>
    </source>
</evidence>
<dbReference type="EMBL" id="CP043538">
    <property type="protein sequence ID" value="QGY03413.1"/>
    <property type="molecule type" value="Genomic_DNA"/>
</dbReference>
<evidence type="ECO:0000313" key="3">
    <source>
        <dbReference type="EMBL" id="QGY03413.1"/>
    </source>
</evidence>
<dbReference type="PROSITE" id="PS50110">
    <property type="entry name" value="RESPONSE_REGULATORY"/>
    <property type="match status" value="1"/>
</dbReference>
<gene>
    <name evidence="3" type="ORF">MMSR116_17075</name>
</gene>
<dbReference type="OrthoDB" id="582170at2"/>
<dbReference type="AlphaFoldDB" id="A0A6B9FLI8"/>
<evidence type="ECO:0000313" key="4">
    <source>
        <dbReference type="Proteomes" id="UP000012488"/>
    </source>
</evidence>
<reference evidence="3 4" key="2">
    <citation type="journal article" date="2013" name="Genome Announc.">
        <title>Draft Genome Sequence of Methylobacterium mesophilicum Strain SR1.6/6, Isolated from Citrus sinensis.</title>
        <authorList>
            <person name="Marinho Almeida D."/>
            <person name="Dini-Andreote F."/>
            <person name="Camargo Neves A.A."/>
            <person name="Juca Ramos R.T."/>
            <person name="Andreote F.D."/>
            <person name="Carneiro A.R."/>
            <person name="Oliveira de Souza Lima A."/>
            <person name="Caracciolo Gomes de Sa P.H."/>
            <person name="Ribeiro Barbosa M.S."/>
            <person name="Araujo W.L."/>
            <person name="Silva A."/>
        </authorList>
    </citation>
    <scope>NUCLEOTIDE SEQUENCE [LARGE SCALE GENOMIC DNA]</scope>
    <source>
        <strain evidence="3 4">SR1.6/6</strain>
    </source>
</reference>
<keyword evidence="1" id="KW-0597">Phosphoprotein</keyword>
<protein>
    <submittedName>
        <fullName evidence="3">Response regulator</fullName>
    </submittedName>
</protein>
<dbReference type="Gene3D" id="3.40.50.2300">
    <property type="match status" value="1"/>
</dbReference>